<evidence type="ECO:0000256" key="1">
    <source>
        <dbReference type="SAM" id="Phobius"/>
    </source>
</evidence>
<name>A0ABV9GRQ0_9BACL</name>
<reference evidence="3" key="1">
    <citation type="journal article" date="2019" name="Int. J. Syst. Evol. Microbiol.">
        <title>The Global Catalogue of Microorganisms (GCM) 10K type strain sequencing project: providing services to taxonomists for standard genome sequencing and annotation.</title>
        <authorList>
            <consortium name="The Broad Institute Genomics Platform"/>
            <consortium name="The Broad Institute Genome Sequencing Center for Infectious Disease"/>
            <person name="Wu L."/>
            <person name="Ma J."/>
        </authorList>
    </citation>
    <scope>NUCLEOTIDE SEQUENCE [LARGE SCALE GENOMIC DNA]</scope>
    <source>
        <strain evidence="3">CGMCC 1.16306</strain>
    </source>
</reference>
<comment type="caution">
    <text evidence="2">The sequence shown here is derived from an EMBL/GenBank/DDBJ whole genome shotgun (WGS) entry which is preliminary data.</text>
</comment>
<gene>
    <name evidence="2" type="ORF">ACFO4N_12950</name>
</gene>
<dbReference type="InterPro" id="IPR015943">
    <property type="entry name" value="WD40/YVTN_repeat-like_dom_sf"/>
</dbReference>
<sequence length="602" mass="67931">MNEKLRRLRKDLDHSLLKDLHFTEEHKKAVFRAIGAKRRRRFFRWLPSMAAVRSVISFAACVIFLIGTLFYAFGAYKQLGDQQRNDDSQQGSAPVEKQETGYLVTFKSPATIQEIEKLQTRVGFNLAALKYSYPIGERLPVAGTYLLRNGDTLAKAADAAKSHLFYDLDNQIRLTVNDQQLAKIKPHLSKLMMSVHSELKTWEKTYTNRFSREPFRFTAMVVTADPEAVEALEKNALVTSVKTEPLETEPVYEPYPAEENGRTALDETKDAFQTVKKAPDGTYFVLSKHQWLMSKDGISWKAREVEPLKTGSLVSSAFVGTGEAWLYVRQHAETRLYHTADGGQRWTNTKPPFQGNGEMFFLNKKDGWFLETANQDATLFQTHDGGASWLSIAYTKSLDQAHGTIPQSGKKSQLVFTDARHGWLTALDPGGSDIHLYKTADQGKTWRPATIDLPKTYRESENTITGPVFKDKNHGFFLVNARYITKNRSEFVLYTTADGGRSWHRTEPMSYDNGTEVQVDEAGGNIYVVDGKSLYVTKNEGKRWIKGGLVVDNQINRIVTPLALKMVNDRQGLMLIRDQDGGTRPLVAADASTYWLSVTTPK</sequence>
<organism evidence="2 3">
    <name type="scientific">Camelliibacillus cellulosilyticus</name>
    <dbReference type="NCBI Taxonomy" id="2174486"/>
    <lineage>
        <taxon>Bacteria</taxon>
        <taxon>Bacillati</taxon>
        <taxon>Bacillota</taxon>
        <taxon>Bacilli</taxon>
        <taxon>Bacillales</taxon>
        <taxon>Sporolactobacillaceae</taxon>
        <taxon>Camelliibacillus</taxon>
    </lineage>
</organism>
<dbReference type="PANTHER" id="PTHR47199:SF2">
    <property type="entry name" value="PHOTOSYSTEM II STABILITY_ASSEMBLY FACTOR HCF136, CHLOROPLASTIC"/>
    <property type="match status" value="1"/>
</dbReference>
<dbReference type="EMBL" id="JBHSFW010000010">
    <property type="protein sequence ID" value="MFC4619623.1"/>
    <property type="molecule type" value="Genomic_DNA"/>
</dbReference>
<dbReference type="PANTHER" id="PTHR47199">
    <property type="entry name" value="PHOTOSYSTEM II STABILITY/ASSEMBLY FACTOR HCF136, CHLOROPLASTIC"/>
    <property type="match status" value="1"/>
</dbReference>
<evidence type="ECO:0000313" key="3">
    <source>
        <dbReference type="Proteomes" id="UP001596022"/>
    </source>
</evidence>
<dbReference type="RefSeq" id="WP_376846715.1">
    <property type="nucleotide sequence ID" value="NZ_JBHSFW010000010.1"/>
</dbReference>
<dbReference type="SUPFAM" id="SSF110296">
    <property type="entry name" value="Oligoxyloglucan reducing end-specific cellobiohydrolase"/>
    <property type="match status" value="1"/>
</dbReference>
<accession>A0ABV9GRQ0</accession>
<dbReference type="Gene3D" id="2.130.10.10">
    <property type="entry name" value="YVTN repeat-like/Quinoprotein amine dehydrogenase"/>
    <property type="match status" value="2"/>
</dbReference>
<dbReference type="Proteomes" id="UP001596022">
    <property type="component" value="Unassembled WGS sequence"/>
</dbReference>
<keyword evidence="1" id="KW-0472">Membrane</keyword>
<keyword evidence="3" id="KW-1185">Reference proteome</keyword>
<dbReference type="CDD" id="cd15482">
    <property type="entry name" value="Sialidase_non-viral"/>
    <property type="match status" value="1"/>
</dbReference>
<proteinExistence type="predicted"/>
<evidence type="ECO:0000313" key="2">
    <source>
        <dbReference type="EMBL" id="MFC4619623.1"/>
    </source>
</evidence>
<feature type="transmembrane region" description="Helical" evidence="1">
    <location>
        <begin position="50"/>
        <end position="73"/>
    </location>
</feature>
<protein>
    <recommendedName>
        <fullName evidence="4">BNR/Asp-box repeat protein</fullName>
    </recommendedName>
</protein>
<keyword evidence="1" id="KW-1133">Transmembrane helix</keyword>
<evidence type="ECO:0008006" key="4">
    <source>
        <dbReference type="Google" id="ProtNLM"/>
    </source>
</evidence>
<keyword evidence="1" id="KW-0812">Transmembrane</keyword>